<protein>
    <submittedName>
        <fullName evidence="1">Uncharacterized protein</fullName>
    </submittedName>
</protein>
<proteinExistence type="predicted"/>
<gene>
    <name evidence="1" type="ORF">g.22632</name>
</gene>
<name>A0A146LK82_LYGHE</name>
<organism evidence="1">
    <name type="scientific">Lygus hesperus</name>
    <name type="common">Western plant bug</name>
    <dbReference type="NCBI Taxonomy" id="30085"/>
    <lineage>
        <taxon>Eukaryota</taxon>
        <taxon>Metazoa</taxon>
        <taxon>Ecdysozoa</taxon>
        <taxon>Arthropoda</taxon>
        <taxon>Hexapoda</taxon>
        <taxon>Insecta</taxon>
        <taxon>Pterygota</taxon>
        <taxon>Neoptera</taxon>
        <taxon>Paraneoptera</taxon>
        <taxon>Hemiptera</taxon>
        <taxon>Heteroptera</taxon>
        <taxon>Panheteroptera</taxon>
        <taxon>Cimicomorpha</taxon>
        <taxon>Miridae</taxon>
        <taxon>Mirini</taxon>
        <taxon>Lygus</taxon>
    </lineage>
</organism>
<dbReference type="EMBL" id="GDHC01011789">
    <property type="protein sequence ID" value="JAQ06840.1"/>
    <property type="molecule type" value="Transcribed_RNA"/>
</dbReference>
<evidence type="ECO:0000313" key="1">
    <source>
        <dbReference type="EMBL" id="JAQ06840.1"/>
    </source>
</evidence>
<reference evidence="1" key="1">
    <citation type="journal article" date="2016" name="Gigascience">
        <title>De novo construction of an expanded transcriptome assembly for the western tarnished plant bug, Lygus hesperus.</title>
        <authorList>
            <person name="Tassone E.E."/>
            <person name="Geib S.M."/>
            <person name="Hall B."/>
            <person name="Fabrick J.A."/>
            <person name="Brent C.S."/>
            <person name="Hull J.J."/>
        </authorList>
    </citation>
    <scope>NUCLEOTIDE SEQUENCE</scope>
</reference>
<accession>A0A146LK82</accession>
<dbReference type="AlphaFoldDB" id="A0A146LK82"/>
<sequence>MHNSNTYIYANPTLREHVINAVPYVWNHGQLKRLVLTAYKTGDVHFVDDVVTKVMEYHRSKPYFSRLHFDDPTLHRLRPRYLPRAEFLRWVENNKTNPRALDITCYNSIIQYYEGIGLRRQAEEYLQLAIDTKVFTNIFGTSRDVRCDRGSELAHVVATGLHHKEYIDKSIREKLKGSEAVYINLTSCDHHTIATALRVCFRALRDRTVSPPKQLAIQLTAPHDRHRTNNQPGKTLYVQPWCEKLPLLRSRLRRFIPSAFTRIPKSPYVIYYTQAQTEYILRKLPHCDSL</sequence>